<accession>A0A1D7SJ06</accession>
<protein>
    <submittedName>
        <fullName evidence="2">Uncharacterized protein</fullName>
    </submittedName>
</protein>
<reference evidence="2 3" key="1">
    <citation type="journal article" date="2016" name="Environ. Microbiol.">
        <title>Genomic diversification of marine cyanophages into stable ecotypes.</title>
        <authorList>
            <person name="Marston M.F."/>
            <person name="Martiny J.B."/>
        </authorList>
    </citation>
    <scope>NUCLEOTIDE SEQUENCE</scope>
    <source>
        <strain evidence="1">LIS_02_1110</strain>
        <strain evidence="2">Np_11_1211</strain>
    </source>
</reference>
<dbReference type="EMBL" id="KX349300">
    <property type="protein sequence ID" value="AOO13715.1"/>
    <property type="molecule type" value="Genomic_DNA"/>
</dbReference>
<evidence type="ECO:0000313" key="1">
    <source>
        <dbReference type="EMBL" id="AOO13283.1"/>
    </source>
</evidence>
<evidence type="ECO:0000313" key="3">
    <source>
        <dbReference type="Proteomes" id="UP000225808"/>
    </source>
</evidence>
<evidence type="ECO:0000313" key="2">
    <source>
        <dbReference type="EMBL" id="AOO13715.1"/>
    </source>
</evidence>
<dbReference type="Proteomes" id="UP000223981">
    <property type="component" value="Segment"/>
</dbReference>
<organism evidence="2">
    <name type="scientific">Cyanophage S-RIM14</name>
    <dbReference type="NCBI Taxonomy" id="1278423"/>
    <lineage>
        <taxon>Viruses</taxon>
        <taxon>Duplodnaviria</taxon>
        <taxon>Heunggongvirae</taxon>
        <taxon>Uroviricota</taxon>
        <taxon>Caudoviricetes</taxon>
        <taxon>Pantevenvirales</taxon>
        <taxon>Kyanoviridae</taxon>
        <taxon>Ahtivirus</taxon>
        <taxon>Ahtivirus sagseatwo</taxon>
    </lineage>
</organism>
<proteinExistence type="predicted"/>
<gene>
    <name evidence="1" type="ORF">LIS021110_169</name>
    <name evidence="2" type="ORF">Np111211_169</name>
</gene>
<dbReference type="EMBL" id="KX349298">
    <property type="protein sequence ID" value="AOO13283.1"/>
    <property type="molecule type" value="Genomic_DNA"/>
</dbReference>
<name>A0A1D7SJ06_9CAUD</name>
<sequence>MATMFNLPLADAKRKAPTGMKKAFAEAVKGIPDKDFFFADSNWNGGRAAWSIKVSEQNLNHISDNINVDTKTVSGKAVLDYVIGTNKVRFLASNKRSAKSADAKTTAMQERASAWIMKRAIGDNVRYKSWTDIKLDKKYPELEKIYPGVEEEWLKVFFAQQEKMLDEFSGARFDEYNRDGGFMDYVSNLVKSKFGVSKKDTWNPADIWLIKDQAKIEKIINETVAGGSSQTIQELNAVMRKMFRDRDVVGISLKKVSGNTARYEEYNVQEDGLDADYNYDVTELKVDLSLKSNNREFNTQDCRIVVEGQGSTFNFQIKGNDSTKLSNLKWEPTQKGATAARVGKAPVDMVLTLLKDNKVDFSNKYQDYPQNSTDFAAAQDEYKRIFNKLRTKSIDMGVSNAEEFIENMTIMYGNAAHVAVSKCMQMKFLAEVSKMKPKQQKEFMTDMVFIAAKKGSRFGPFGKLY</sequence>
<dbReference type="Proteomes" id="UP000225808">
    <property type="component" value="Segment"/>
</dbReference>